<evidence type="ECO:0000313" key="3">
    <source>
        <dbReference type="Proteomes" id="UP000068067"/>
    </source>
</evidence>
<gene>
    <name evidence="2" type="ORF">CDES_11845</name>
</gene>
<feature type="domain" description="Methyltransferase type 11" evidence="1">
    <location>
        <begin position="54"/>
        <end position="153"/>
    </location>
</feature>
<dbReference type="CDD" id="cd02440">
    <property type="entry name" value="AdoMet_MTases"/>
    <property type="match status" value="1"/>
</dbReference>
<dbReference type="AlphaFoldDB" id="A0A0M4CNC1"/>
<evidence type="ECO:0000313" key="2">
    <source>
        <dbReference type="EMBL" id="ALC06722.1"/>
    </source>
</evidence>
<dbReference type="Gene3D" id="3.40.50.150">
    <property type="entry name" value="Vaccinia Virus protein VP39"/>
    <property type="match status" value="1"/>
</dbReference>
<dbReference type="InterPro" id="IPR029063">
    <property type="entry name" value="SAM-dependent_MTases_sf"/>
</dbReference>
<accession>A0A0M4CNC1</accession>
<dbReference type="EMBL" id="CP009220">
    <property type="protein sequence ID" value="ALC06722.1"/>
    <property type="molecule type" value="Genomic_DNA"/>
</dbReference>
<dbReference type="GO" id="GO:0008757">
    <property type="term" value="F:S-adenosylmethionine-dependent methyltransferase activity"/>
    <property type="evidence" value="ECO:0007669"/>
    <property type="project" value="InterPro"/>
</dbReference>
<keyword evidence="3" id="KW-1185">Reference proteome</keyword>
<name>A0A0M4CNC1_9CORY</name>
<keyword evidence="2" id="KW-0808">Transferase</keyword>
<dbReference type="RefSeq" id="WP_053545627.1">
    <property type="nucleotide sequence ID" value="NZ_CP009220.1"/>
</dbReference>
<dbReference type="InterPro" id="IPR013216">
    <property type="entry name" value="Methyltransf_11"/>
</dbReference>
<dbReference type="PATRIC" id="fig|931089.4.peg.2389"/>
<sequence>MTSLDIQNTLNSYWDGRAKAYHHNQTRSERAAVERPLWEKVWADALPGETETVLDLGCGSGFVTHVLADCGCEVLGIDGSSQMIDEALKENARRAEGGRATAHFRVGDAHQPEVDEGSFDAIASRYVLWTLRDPQAALNNWVSLLKPGGVIACVDAAWYPDGIDPDTRVDSTDGPDAFVDTYTPKLLENLPMSTTDSAENFADLFRAAGLENVTVTPIDGLAELDQRFGLSPGHDSTPQYIIRGTAPA</sequence>
<dbReference type="OrthoDB" id="5174037at2"/>
<dbReference type="STRING" id="931089.CDES_11845"/>
<keyword evidence="2" id="KW-0489">Methyltransferase</keyword>
<reference evidence="2 3" key="1">
    <citation type="submission" date="2014-08" db="EMBL/GenBank/DDBJ databases">
        <title>Complete genome sequence of Corynebacterium deserti GIMN1.010 (=DSM 45689), isolated from desert sand in western China.</title>
        <authorList>
            <person name="Ruckert C."/>
            <person name="Albersmeier A."/>
            <person name="Kalinowski J."/>
        </authorList>
    </citation>
    <scope>NUCLEOTIDE SEQUENCE [LARGE SCALE GENOMIC DNA]</scope>
    <source>
        <strain evidence="2 3">GIMN1.010</strain>
    </source>
</reference>
<dbReference type="Proteomes" id="UP000068067">
    <property type="component" value="Chromosome"/>
</dbReference>
<dbReference type="KEGG" id="cdx:CDES_11845"/>
<dbReference type="Pfam" id="PF08241">
    <property type="entry name" value="Methyltransf_11"/>
    <property type="match status" value="1"/>
</dbReference>
<organism evidence="2 3">
    <name type="scientific">Corynebacterium deserti GIMN1.010</name>
    <dbReference type="NCBI Taxonomy" id="931089"/>
    <lineage>
        <taxon>Bacteria</taxon>
        <taxon>Bacillati</taxon>
        <taxon>Actinomycetota</taxon>
        <taxon>Actinomycetes</taxon>
        <taxon>Mycobacteriales</taxon>
        <taxon>Corynebacteriaceae</taxon>
        <taxon>Corynebacterium</taxon>
    </lineage>
</organism>
<proteinExistence type="predicted"/>
<evidence type="ECO:0000259" key="1">
    <source>
        <dbReference type="Pfam" id="PF08241"/>
    </source>
</evidence>
<dbReference type="PANTHER" id="PTHR43861:SF1">
    <property type="entry name" value="TRANS-ACONITATE 2-METHYLTRANSFERASE"/>
    <property type="match status" value="1"/>
</dbReference>
<protein>
    <submittedName>
        <fullName evidence="2">SAM-dependent methyltransferase</fullName>
    </submittedName>
</protein>
<dbReference type="SUPFAM" id="SSF53335">
    <property type="entry name" value="S-adenosyl-L-methionine-dependent methyltransferases"/>
    <property type="match status" value="1"/>
</dbReference>
<dbReference type="PANTHER" id="PTHR43861">
    <property type="entry name" value="TRANS-ACONITATE 2-METHYLTRANSFERASE-RELATED"/>
    <property type="match status" value="1"/>
</dbReference>
<dbReference type="GO" id="GO:0032259">
    <property type="term" value="P:methylation"/>
    <property type="evidence" value="ECO:0007669"/>
    <property type="project" value="UniProtKB-KW"/>
</dbReference>